<dbReference type="EMBL" id="LR797437">
    <property type="protein sequence ID" value="CAB4216033.1"/>
    <property type="molecule type" value="Genomic_DNA"/>
</dbReference>
<protein>
    <submittedName>
        <fullName evidence="2">Uncharacterized protein</fullName>
    </submittedName>
</protein>
<gene>
    <name evidence="3" type="ORF">UFOVP1381_52</name>
    <name evidence="4" type="ORF">UFOVP1476_25</name>
    <name evidence="2" type="ORF">UFOVP944_21</name>
</gene>
<feature type="region of interest" description="Disordered" evidence="1">
    <location>
        <begin position="1"/>
        <end position="27"/>
    </location>
</feature>
<evidence type="ECO:0000313" key="3">
    <source>
        <dbReference type="EMBL" id="CAB4203390.1"/>
    </source>
</evidence>
<accession>A0A6J5PMX8</accession>
<evidence type="ECO:0000313" key="2">
    <source>
        <dbReference type="EMBL" id="CAB4172993.1"/>
    </source>
</evidence>
<dbReference type="EMBL" id="LR797328">
    <property type="protein sequence ID" value="CAB4203390.1"/>
    <property type="molecule type" value="Genomic_DNA"/>
</dbReference>
<organism evidence="2">
    <name type="scientific">uncultured Caudovirales phage</name>
    <dbReference type="NCBI Taxonomy" id="2100421"/>
    <lineage>
        <taxon>Viruses</taxon>
        <taxon>Duplodnaviria</taxon>
        <taxon>Heunggongvirae</taxon>
        <taxon>Uroviricota</taxon>
        <taxon>Caudoviricetes</taxon>
        <taxon>Peduoviridae</taxon>
        <taxon>Maltschvirus</taxon>
        <taxon>Maltschvirus maltsch</taxon>
    </lineage>
</organism>
<sequence length="56" mass="6721">MDEDLQGSEQSRVKRRDRRAGDKHRIGMRTGLLKTMIANKRAQEKRDRERLKRRDA</sequence>
<evidence type="ECO:0000256" key="1">
    <source>
        <dbReference type="SAM" id="MobiDB-lite"/>
    </source>
</evidence>
<proteinExistence type="predicted"/>
<evidence type="ECO:0000313" key="4">
    <source>
        <dbReference type="EMBL" id="CAB4216033.1"/>
    </source>
</evidence>
<reference evidence="2" key="1">
    <citation type="submission" date="2020-05" db="EMBL/GenBank/DDBJ databases">
        <authorList>
            <person name="Chiriac C."/>
            <person name="Salcher M."/>
            <person name="Ghai R."/>
            <person name="Kavagutti S V."/>
        </authorList>
    </citation>
    <scope>NUCLEOTIDE SEQUENCE</scope>
</reference>
<dbReference type="EMBL" id="LR796890">
    <property type="protein sequence ID" value="CAB4172993.1"/>
    <property type="molecule type" value="Genomic_DNA"/>
</dbReference>
<name>A0A6J5PMX8_9CAUD</name>